<dbReference type="InterPro" id="IPR025526">
    <property type="entry name" value="DsrC-like_dom_sf"/>
</dbReference>
<dbReference type="Gene3D" id="1.10.10.370">
    <property type="entry name" value="DsrC-like protein, C-terminal domain"/>
    <property type="match status" value="1"/>
</dbReference>
<comment type="function">
    <text evidence="3">Part of a sulfur-relay system.</text>
</comment>
<comment type="similarity">
    <text evidence="3">Belongs to the dsrC/tusE family.</text>
</comment>
<evidence type="ECO:0000313" key="5">
    <source>
        <dbReference type="EMBL" id="VFJ89449.1"/>
    </source>
</evidence>
<dbReference type="GO" id="GO:0016740">
    <property type="term" value="F:transferase activity"/>
    <property type="evidence" value="ECO:0007669"/>
    <property type="project" value="UniProtKB-KW"/>
</dbReference>
<keyword evidence="2" id="KW-0963">Cytoplasm</keyword>
<evidence type="ECO:0000256" key="3">
    <source>
        <dbReference type="PIRNR" id="PIRNR006223"/>
    </source>
</evidence>
<dbReference type="NCBIfam" id="TIGR03342">
    <property type="entry name" value="dsrC_tusE_dsvC"/>
    <property type="match status" value="1"/>
</dbReference>
<evidence type="ECO:0000313" key="6">
    <source>
        <dbReference type="EMBL" id="VFK14685.1"/>
    </source>
</evidence>
<protein>
    <recommendedName>
        <fullName evidence="3">Sulfurtransferase</fullName>
        <ecNumber evidence="3">2.8.1.-</ecNumber>
    </recommendedName>
</protein>
<dbReference type="InterPro" id="IPR043163">
    <property type="entry name" value="DsrC-like_N"/>
</dbReference>
<sequence>MTIIVDGKELEITENGYLTNPDDWDEKVAEVIAKEESITLSERHWDVVNYLRDEYMNNKGNQPNTRAMVKEIGKIWGEKIDTKALFDLFPGNPSKQAGRIAGIPESRRKGGY</sequence>
<comment type="subcellular location">
    <subcellularLocation>
        <location evidence="1">Cytoplasm</location>
    </subcellularLocation>
</comment>
<gene>
    <name evidence="4" type="ORF">BECKLFY1418A_GA0070994_100260</name>
    <name evidence="5" type="ORF">BECKLFY1418B_GA0070995_101519</name>
    <name evidence="6" type="ORF">BECKLFY1418C_GA0070996_101017</name>
</gene>
<evidence type="ECO:0000313" key="4">
    <source>
        <dbReference type="EMBL" id="VFJ87786.1"/>
    </source>
</evidence>
<dbReference type="Gene3D" id="3.30.1420.10">
    <property type="match status" value="1"/>
</dbReference>
<dbReference type="PANTHER" id="PTHR37010:SF1">
    <property type="entry name" value="SULFURTRANSFERASE TUSE"/>
    <property type="match status" value="1"/>
</dbReference>
<evidence type="ECO:0000256" key="2">
    <source>
        <dbReference type="ARBA" id="ARBA00022490"/>
    </source>
</evidence>
<dbReference type="GO" id="GO:0002143">
    <property type="term" value="P:tRNA wobble position uridine thiolation"/>
    <property type="evidence" value="ECO:0007669"/>
    <property type="project" value="TreeGrafter"/>
</dbReference>
<reference evidence="6" key="1">
    <citation type="submission" date="2019-02" db="EMBL/GenBank/DDBJ databases">
        <authorList>
            <person name="Gruber-Vodicka R. H."/>
            <person name="Seah K. B. B."/>
        </authorList>
    </citation>
    <scope>NUCLEOTIDE SEQUENCE</scope>
    <source>
        <strain evidence="6">BECK_BY7</strain>
        <strain evidence="4">BECK_M6</strain>
        <strain evidence="5">BECK_M7</strain>
    </source>
</reference>
<dbReference type="InterPro" id="IPR042072">
    <property type="entry name" value="DsrC-like_C"/>
</dbReference>
<dbReference type="PANTHER" id="PTHR37010">
    <property type="entry name" value="SULFURTRANSFERASE TUSE"/>
    <property type="match status" value="1"/>
</dbReference>
<evidence type="ECO:0000256" key="1">
    <source>
        <dbReference type="ARBA" id="ARBA00004496"/>
    </source>
</evidence>
<dbReference type="GO" id="GO:0097163">
    <property type="term" value="F:sulfur carrier activity"/>
    <property type="evidence" value="ECO:0007669"/>
    <property type="project" value="TreeGrafter"/>
</dbReference>
<proteinExistence type="inferred from homology"/>
<dbReference type="AlphaFoldDB" id="A0A450WCF9"/>
<dbReference type="InterPro" id="IPR007453">
    <property type="entry name" value="DsrC/TusE"/>
</dbReference>
<name>A0A450WCF9_9GAMM</name>
<dbReference type="GO" id="GO:0005737">
    <property type="term" value="C:cytoplasm"/>
    <property type="evidence" value="ECO:0007669"/>
    <property type="project" value="UniProtKB-SubCell"/>
</dbReference>
<dbReference type="EMBL" id="CAADFH010000002">
    <property type="protein sequence ID" value="VFJ87786.1"/>
    <property type="molecule type" value="Genomic_DNA"/>
</dbReference>
<dbReference type="EMBL" id="CAADFN010000010">
    <property type="protein sequence ID" value="VFK14685.1"/>
    <property type="molecule type" value="Genomic_DNA"/>
</dbReference>
<dbReference type="SUPFAM" id="SSF69721">
    <property type="entry name" value="DsrC, the gamma subunit of dissimilatory sulfite reductase"/>
    <property type="match status" value="1"/>
</dbReference>
<dbReference type="PIRSF" id="PIRSF006223">
    <property type="entry name" value="DsrC_TusE"/>
    <property type="match status" value="1"/>
</dbReference>
<dbReference type="Pfam" id="PF04358">
    <property type="entry name" value="DsrC"/>
    <property type="match status" value="1"/>
</dbReference>
<keyword evidence="3" id="KW-0808">Transferase</keyword>
<dbReference type="EC" id="2.8.1.-" evidence="3"/>
<accession>A0A450WCF9</accession>
<organism evidence="6">
    <name type="scientific">Candidatus Kentrum sp. LFY</name>
    <dbReference type="NCBI Taxonomy" id="2126342"/>
    <lineage>
        <taxon>Bacteria</taxon>
        <taxon>Pseudomonadati</taxon>
        <taxon>Pseudomonadota</taxon>
        <taxon>Gammaproteobacteria</taxon>
        <taxon>Candidatus Kentrum</taxon>
    </lineage>
</organism>
<dbReference type="EMBL" id="CAADFF010000015">
    <property type="protein sequence ID" value="VFJ89449.1"/>
    <property type="molecule type" value="Genomic_DNA"/>
</dbReference>